<dbReference type="Pfam" id="PF01381">
    <property type="entry name" value="HTH_3"/>
    <property type="match status" value="1"/>
</dbReference>
<name>F9DX70_9BACL</name>
<gene>
    <name evidence="3" type="primary">hipB</name>
    <name evidence="3" type="ORF">HMPREF9372_3401</name>
</gene>
<keyword evidence="1" id="KW-1133">Transmembrane helix</keyword>
<dbReference type="SMART" id="SM00530">
    <property type="entry name" value="HTH_XRE"/>
    <property type="match status" value="1"/>
</dbReference>
<dbReference type="CDD" id="cd00093">
    <property type="entry name" value="HTH_XRE"/>
    <property type="match status" value="1"/>
</dbReference>
<dbReference type="GO" id="GO:0003677">
    <property type="term" value="F:DNA binding"/>
    <property type="evidence" value="ECO:0007669"/>
    <property type="project" value="InterPro"/>
</dbReference>
<dbReference type="OrthoDB" id="2381879at2"/>
<accession>F9DX70</accession>
<evidence type="ECO:0000313" key="3">
    <source>
        <dbReference type="EMBL" id="EGQ21118.1"/>
    </source>
</evidence>
<sequence length="93" mass="10398">MEYGAILRACRKRKGWTQEDLAHELDIEQADVSRFENDRKELPMTLFQKWAMVTGSQDVLVAFIAGMEGMSILTNILSTVGTSVIGGFISFLL</sequence>
<dbReference type="Proteomes" id="UP000005316">
    <property type="component" value="Unassembled WGS sequence"/>
</dbReference>
<dbReference type="Gene3D" id="1.10.260.40">
    <property type="entry name" value="lambda repressor-like DNA-binding domains"/>
    <property type="match status" value="1"/>
</dbReference>
<dbReference type="PROSITE" id="PS50943">
    <property type="entry name" value="HTH_CROC1"/>
    <property type="match status" value="1"/>
</dbReference>
<dbReference type="eggNOG" id="ENOG5033IXH">
    <property type="taxonomic scope" value="Bacteria"/>
</dbReference>
<organism evidence="3 4">
    <name type="scientific">Sporosarcina newyorkensis 2681</name>
    <dbReference type="NCBI Taxonomy" id="1027292"/>
    <lineage>
        <taxon>Bacteria</taxon>
        <taxon>Bacillati</taxon>
        <taxon>Bacillota</taxon>
        <taxon>Bacilli</taxon>
        <taxon>Bacillales</taxon>
        <taxon>Caryophanaceae</taxon>
        <taxon>Sporosarcina</taxon>
    </lineage>
</organism>
<evidence type="ECO:0000256" key="1">
    <source>
        <dbReference type="SAM" id="Phobius"/>
    </source>
</evidence>
<feature type="transmembrane region" description="Helical" evidence="1">
    <location>
        <begin position="72"/>
        <end position="92"/>
    </location>
</feature>
<dbReference type="SUPFAM" id="SSF47413">
    <property type="entry name" value="lambda repressor-like DNA-binding domains"/>
    <property type="match status" value="1"/>
</dbReference>
<keyword evidence="1" id="KW-0812">Transmembrane</keyword>
<dbReference type="EMBL" id="AFPZ01000105">
    <property type="protein sequence ID" value="EGQ21118.1"/>
    <property type="molecule type" value="Genomic_DNA"/>
</dbReference>
<protein>
    <submittedName>
        <fullName evidence="3">XRE family transcriptional regulator</fullName>
    </submittedName>
</protein>
<keyword evidence="1" id="KW-0472">Membrane</keyword>
<dbReference type="InterPro" id="IPR001387">
    <property type="entry name" value="Cro/C1-type_HTH"/>
</dbReference>
<evidence type="ECO:0000259" key="2">
    <source>
        <dbReference type="PROSITE" id="PS50943"/>
    </source>
</evidence>
<comment type="caution">
    <text evidence="3">The sequence shown here is derived from an EMBL/GenBank/DDBJ whole genome shotgun (WGS) entry which is preliminary data.</text>
</comment>
<evidence type="ECO:0000313" key="4">
    <source>
        <dbReference type="Proteomes" id="UP000005316"/>
    </source>
</evidence>
<reference evidence="3 4" key="1">
    <citation type="submission" date="2011-04" db="EMBL/GenBank/DDBJ databases">
        <authorList>
            <person name="Muzny D."/>
            <person name="Qin X."/>
            <person name="Deng J."/>
            <person name="Jiang H."/>
            <person name="Liu Y."/>
            <person name="Qu J."/>
            <person name="Song X.-Z."/>
            <person name="Zhang L."/>
            <person name="Thornton R."/>
            <person name="Coyle M."/>
            <person name="Francisco L."/>
            <person name="Jackson L."/>
            <person name="Javaid M."/>
            <person name="Korchina V."/>
            <person name="Kovar C."/>
            <person name="Mata R."/>
            <person name="Mathew T."/>
            <person name="Ngo R."/>
            <person name="Nguyen L."/>
            <person name="Nguyen N."/>
            <person name="Okwuonu G."/>
            <person name="Ongeri F."/>
            <person name="Pham C."/>
            <person name="Simmons D."/>
            <person name="Wilczek-Boney K."/>
            <person name="Hale W."/>
            <person name="Jakkamsetti A."/>
            <person name="Pham P."/>
            <person name="Ruth R."/>
            <person name="San Lucas F."/>
            <person name="Warren J."/>
            <person name="Zhang J."/>
            <person name="Zhao Z."/>
            <person name="Zhou C."/>
            <person name="Zhu D."/>
            <person name="Lee S."/>
            <person name="Bess C."/>
            <person name="Blankenburg K."/>
            <person name="Forbes L."/>
            <person name="Fu Q."/>
            <person name="Gubbala S."/>
            <person name="Hirani K."/>
            <person name="Jayaseelan J.C."/>
            <person name="Lara F."/>
            <person name="Munidasa M."/>
            <person name="Palculict T."/>
            <person name="Patil S."/>
            <person name="Pu L.-L."/>
            <person name="Saada N."/>
            <person name="Tang L."/>
            <person name="Weissenberger G."/>
            <person name="Zhu Y."/>
            <person name="Hemphill L."/>
            <person name="Shang Y."/>
            <person name="Youmans B."/>
            <person name="Ayvaz T."/>
            <person name="Ross M."/>
            <person name="Santibanez J."/>
            <person name="Aqrawi P."/>
            <person name="Gross S."/>
            <person name="Joshi V."/>
            <person name="Fowler G."/>
            <person name="Nazareth L."/>
            <person name="Reid J."/>
            <person name="Worley K."/>
            <person name="Petrosino J."/>
            <person name="Highlander S."/>
            <person name="Gibbs R."/>
        </authorList>
    </citation>
    <scope>NUCLEOTIDE SEQUENCE [LARGE SCALE GENOMIC DNA]</scope>
    <source>
        <strain evidence="3 4">2681</strain>
    </source>
</reference>
<dbReference type="InterPro" id="IPR010982">
    <property type="entry name" value="Lambda_DNA-bd_dom_sf"/>
</dbReference>
<dbReference type="AlphaFoldDB" id="F9DX70"/>
<dbReference type="HOGENOM" id="CLU_187608_0_0_9"/>
<dbReference type="RefSeq" id="WP_009498092.1">
    <property type="nucleotide sequence ID" value="NZ_GL982998.1"/>
</dbReference>
<feature type="domain" description="HTH cro/C1-type" evidence="2">
    <location>
        <begin position="7"/>
        <end position="60"/>
    </location>
</feature>
<proteinExistence type="predicted"/>